<dbReference type="InterPro" id="IPR036787">
    <property type="entry name" value="T_IF-3_N_sf"/>
</dbReference>
<dbReference type="EMBL" id="QGTQ01000036">
    <property type="protein sequence ID" value="PWV92077.1"/>
    <property type="molecule type" value="Genomic_DNA"/>
</dbReference>
<gene>
    <name evidence="8" type="ORF">DFQ01_13623</name>
</gene>
<dbReference type="AlphaFoldDB" id="A0A2V2YGQ8"/>
<evidence type="ECO:0000313" key="8">
    <source>
        <dbReference type="EMBL" id="PWV92077.1"/>
    </source>
</evidence>
<dbReference type="PANTHER" id="PTHR10938">
    <property type="entry name" value="TRANSLATION INITIATION FACTOR IF-3"/>
    <property type="match status" value="1"/>
</dbReference>
<protein>
    <recommendedName>
        <fullName evidence="4">Translation initiation factor IF-3</fullName>
    </recommendedName>
</protein>
<organism evidence="8 9">
    <name type="scientific">Paenibacillus cellulosilyticus</name>
    <dbReference type="NCBI Taxonomy" id="375489"/>
    <lineage>
        <taxon>Bacteria</taxon>
        <taxon>Bacillati</taxon>
        <taxon>Bacillota</taxon>
        <taxon>Bacilli</taxon>
        <taxon>Bacillales</taxon>
        <taxon>Paenibacillaceae</taxon>
        <taxon>Paenibacillus</taxon>
    </lineage>
</organism>
<proteinExistence type="inferred from homology"/>
<dbReference type="Gene3D" id="3.30.110.10">
    <property type="entry name" value="Translation initiation factor 3 (IF-3), C-terminal domain"/>
    <property type="match status" value="1"/>
</dbReference>
<dbReference type="InterPro" id="IPR001288">
    <property type="entry name" value="Translation_initiation_fac_3"/>
</dbReference>
<dbReference type="RefSeq" id="WP_110047093.1">
    <property type="nucleotide sequence ID" value="NZ_CP054612.1"/>
</dbReference>
<dbReference type="Gene3D" id="3.10.20.80">
    <property type="entry name" value="Translation initiation factor 3 (IF-3), N-terminal domain"/>
    <property type="match status" value="1"/>
</dbReference>
<evidence type="ECO:0000256" key="4">
    <source>
        <dbReference type="NCBIfam" id="TIGR00168"/>
    </source>
</evidence>
<dbReference type="PANTHER" id="PTHR10938:SF0">
    <property type="entry name" value="TRANSLATION INITIATION FACTOR IF-3, MITOCHONDRIAL"/>
    <property type="match status" value="1"/>
</dbReference>
<evidence type="ECO:0000259" key="7">
    <source>
        <dbReference type="Pfam" id="PF05198"/>
    </source>
</evidence>
<sequence>MSLVMNEKIKAKELDLTGLDGESLGVVSRDEALAMAKRLKVDLVCTSLMSSPPPCKLVARGEAKKEQSQQQREERLQGQPAKEKELRLSANIEEHDYDTKRRQAEKLLTGGNAVLLVVKLQGKQEQVPAKELLERLLTDLKPFGTKATGIQVSGKQAAVRVNPAG</sequence>
<feature type="domain" description="Translation initiation factor 3 C-terminal" evidence="6">
    <location>
        <begin position="84"/>
        <end position="163"/>
    </location>
</feature>
<dbReference type="Proteomes" id="UP000246635">
    <property type="component" value="Unassembled WGS sequence"/>
</dbReference>
<dbReference type="SUPFAM" id="SSF55200">
    <property type="entry name" value="Translation initiation factor IF3, C-terminal domain"/>
    <property type="match status" value="1"/>
</dbReference>
<name>A0A2V2YGQ8_9BACL</name>
<dbReference type="SUPFAM" id="SSF54364">
    <property type="entry name" value="Translation initiation factor IF3, N-terminal domain"/>
    <property type="match status" value="1"/>
</dbReference>
<dbReference type="GO" id="GO:0043022">
    <property type="term" value="F:ribosome binding"/>
    <property type="evidence" value="ECO:0007669"/>
    <property type="project" value="TreeGrafter"/>
</dbReference>
<keyword evidence="3" id="KW-0648">Protein biosynthesis</keyword>
<reference evidence="8 9" key="1">
    <citation type="submission" date="2018-05" db="EMBL/GenBank/DDBJ databases">
        <title>Genomic Encyclopedia of Type Strains, Phase III (KMG-III): the genomes of soil and plant-associated and newly described type strains.</title>
        <authorList>
            <person name="Whitman W."/>
        </authorList>
    </citation>
    <scope>NUCLEOTIDE SEQUENCE [LARGE SCALE GENOMIC DNA]</scope>
    <source>
        <strain evidence="8 9">CECT 5696</strain>
    </source>
</reference>
<evidence type="ECO:0000259" key="6">
    <source>
        <dbReference type="Pfam" id="PF00707"/>
    </source>
</evidence>
<feature type="compositionally biased region" description="Basic and acidic residues" evidence="5">
    <location>
        <begin position="59"/>
        <end position="95"/>
    </location>
</feature>
<keyword evidence="9" id="KW-1185">Reference proteome</keyword>
<dbReference type="GO" id="GO:0003743">
    <property type="term" value="F:translation initiation factor activity"/>
    <property type="evidence" value="ECO:0007669"/>
    <property type="project" value="UniProtKB-UniRule"/>
</dbReference>
<evidence type="ECO:0000256" key="3">
    <source>
        <dbReference type="ARBA" id="ARBA00022917"/>
    </source>
</evidence>
<comment type="similarity">
    <text evidence="1">Belongs to the IF-3 family.</text>
</comment>
<evidence type="ECO:0000256" key="5">
    <source>
        <dbReference type="SAM" id="MobiDB-lite"/>
    </source>
</evidence>
<evidence type="ECO:0000256" key="1">
    <source>
        <dbReference type="ARBA" id="ARBA00005439"/>
    </source>
</evidence>
<dbReference type="Pfam" id="PF00707">
    <property type="entry name" value="IF3_C"/>
    <property type="match status" value="1"/>
</dbReference>
<dbReference type="OrthoDB" id="2899239at2"/>
<keyword evidence="2 8" id="KW-0396">Initiation factor</keyword>
<accession>A0A2V2YGQ8</accession>
<comment type="caution">
    <text evidence="8">The sequence shown here is derived from an EMBL/GenBank/DDBJ whole genome shotgun (WGS) entry which is preliminary data.</text>
</comment>
<dbReference type="InterPro" id="IPR036788">
    <property type="entry name" value="T_IF-3_C_sf"/>
</dbReference>
<evidence type="ECO:0000256" key="2">
    <source>
        <dbReference type="ARBA" id="ARBA00022540"/>
    </source>
</evidence>
<evidence type="ECO:0000313" key="9">
    <source>
        <dbReference type="Proteomes" id="UP000246635"/>
    </source>
</evidence>
<feature type="domain" description="Translation initiation factor 3 N-terminal" evidence="7">
    <location>
        <begin position="5"/>
        <end position="73"/>
    </location>
</feature>
<dbReference type="Pfam" id="PF05198">
    <property type="entry name" value="IF3_N"/>
    <property type="match status" value="1"/>
</dbReference>
<dbReference type="InterPro" id="IPR019815">
    <property type="entry name" value="Translation_initiation_fac_3_C"/>
</dbReference>
<dbReference type="GO" id="GO:0005737">
    <property type="term" value="C:cytoplasm"/>
    <property type="evidence" value="ECO:0007669"/>
    <property type="project" value="UniProtKB-ARBA"/>
</dbReference>
<dbReference type="GO" id="GO:0032790">
    <property type="term" value="P:ribosome disassembly"/>
    <property type="evidence" value="ECO:0007669"/>
    <property type="project" value="TreeGrafter"/>
</dbReference>
<dbReference type="InterPro" id="IPR019814">
    <property type="entry name" value="Translation_initiation_fac_3_N"/>
</dbReference>
<feature type="region of interest" description="Disordered" evidence="5">
    <location>
        <begin position="55"/>
        <end position="95"/>
    </location>
</feature>
<dbReference type="NCBIfam" id="TIGR00168">
    <property type="entry name" value="infC"/>
    <property type="match status" value="1"/>
</dbReference>